<dbReference type="EMBL" id="MEVA01000010">
    <property type="protein sequence ID" value="OGC47410.1"/>
    <property type="molecule type" value="Genomic_DNA"/>
</dbReference>
<evidence type="ECO:0000313" key="4">
    <source>
        <dbReference type="Proteomes" id="UP000176608"/>
    </source>
</evidence>
<gene>
    <name evidence="3" type="ORF">A2886_03190</name>
</gene>
<feature type="transmembrane region" description="Helical" evidence="2">
    <location>
        <begin position="12"/>
        <end position="36"/>
    </location>
</feature>
<keyword evidence="2" id="KW-0812">Transmembrane</keyword>
<organism evidence="3 4">
    <name type="scientific">candidate division WWE3 bacterium RIFCSPHIGHO2_01_FULL_42_13</name>
    <dbReference type="NCBI Taxonomy" id="1802617"/>
    <lineage>
        <taxon>Bacteria</taxon>
        <taxon>Katanobacteria</taxon>
    </lineage>
</organism>
<evidence type="ECO:0000313" key="3">
    <source>
        <dbReference type="EMBL" id="OGC47410.1"/>
    </source>
</evidence>
<feature type="transmembrane region" description="Helical" evidence="2">
    <location>
        <begin position="48"/>
        <end position="70"/>
    </location>
</feature>
<keyword evidence="2" id="KW-0472">Membrane</keyword>
<evidence type="ECO:0000256" key="1">
    <source>
        <dbReference type="SAM" id="MobiDB-lite"/>
    </source>
</evidence>
<evidence type="ECO:0000256" key="2">
    <source>
        <dbReference type="SAM" id="Phobius"/>
    </source>
</evidence>
<protein>
    <submittedName>
        <fullName evidence="3">Uncharacterized protein</fullName>
    </submittedName>
</protein>
<sequence>MSIRQIWQYWGWALLATLLASILVAINWVGLTAFIASVGRVGGIQISWTIFLSSFFTGVVVASFAATFLYAVDNVIAPPERFVQGLAIVGILVLAFVVLGYGQDVGQASAAVLELEEAKLESAGTNTTENGGGGEGTTPATGEEPVPAGEQFTDEQAAALEAALQSLREAAESNLWPGLLPRLPGMDGDRDETLLRFDDYSADPPDKRLWHPEKRPLDVCDQYTSSYAVLVGDPSKYLEFCTEWHVPIGATFDLTFEALTGTYWHQGLDRLVVHDPTLAARQHGNGGQEELPYLAITIVEPLFMYVEYEDGTICEAARTAVIMPNEWMRVTFTVPSDSSVFGTISIGPGGDPDSDQTVEEMTVGNDVPDPTCHPASWQPGQ</sequence>
<reference evidence="3 4" key="1">
    <citation type="journal article" date="2016" name="Nat. Commun.">
        <title>Thousands of microbial genomes shed light on interconnected biogeochemical processes in an aquifer system.</title>
        <authorList>
            <person name="Anantharaman K."/>
            <person name="Brown C.T."/>
            <person name="Hug L.A."/>
            <person name="Sharon I."/>
            <person name="Castelle C.J."/>
            <person name="Probst A.J."/>
            <person name="Thomas B.C."/>
            <person name="Singh A."/>
            <person name="Wilkins M.J."/>
            <person name="Karaoz U."/>
            <person name="Brodie E.L."/>
            <person name="Williams K.H."/>
            <person name="Hubbard S.S."/>
            <person name="Banfield J.F."/>
        </authorList>
    </citation>
    <scope>NUCLEOTIDE SEQUENCE [LARGE SCALE GENOMIC DNA]</scope>
</reference>
<feature type="region of interest" description="Disordered" evidence="1">
    <location>
        <begin position="121"/>
        <end position="148"/>
    </location>
</feature>
<dbReference type="AlphaFoldDB" id="A0A1F4URH7"/>
<dbReference type="Proteomes" id="UP000176608">
    <property type="component" value="Unassembled WGS sequence"/>
</dbReference>
<keyword evidence="2" id="KW-1133">Transmembrane helix</keyword>
<feature type="transmembrane region" description="Helical" evidence="2">
    <location>
        <begin position="82"/>
        <end position="102"/>
    </location>
</feature>
<comment type="caution">
    <text evidence="3">The sequence shown here is derived from an EMBL/GenBank/DDBJ whole genome shotgun (WGS) entry which is preliminary data.</text>
</comment>
<feature type="region of interest" description="Disordered" evidence="1">
    <location>
        <begin position="344"/>
        <end position="381"/>
    </location>
</feature>
<name>A0A1F4URH7_UNCKA</name>
<accession>A0A1F4URH7</accession>
<proteinExistence type="predicted"/>